<name>A0A6I2L3J2_9BURK</name>
<sequence length="106" mass="11654">MKTRYIPEAPQRAEFDAMAGAVMLEFGANWCGHCMAAQAPLEQAFQDHAGVAHYKVEDGPGRPLGRSFRVKLWPTLIFLRDGQEVARLVRPLKAGDISAAFAQIDA</sequence>
<organism evidence="2 3">
    <name type="scientific">Duganella guangzhouensis</name>
    <dbReference type="NCBI Taxonomy" id="2666084"/>
    <lineage>
        <taxon>Bacteria</taxon>
        <taxon>Pseudomonadati</taxon>
        <taxon>Pseudomonadota</taxon>
        <taxon>Betaproteobacteria</taxon>
        <taxon>Burkholderiales</taxon>
        <taxon>Oxalobacteraceae</taxon>
        <taxon>Telluria group</taxon>
        <taxon>Duganella</taxon>
    </lineage>
</organism>
<dbReference type="CDD" id="cd02947">
    <property type="entry name" value="TRX_family"/>
    <property type="match status" value="1"/>
</dbReference>
<keyword evidence="3" id="KW-1185">Reference proteome</keyword>
<dbReference type="Pfam" id="PF00085">
    <property type="entry name" value="Thioredoxin"/>
    <property type="match status" value="1"/>
</dbReference>
<comment type="caution">
    <text evidence="2">The sequence shown here is derived from an EMBL/GenBank/DDBJ whole genome shotgun (WGS) entry which is preliminary data.</text>
</comment>
<gene>
    <name evidence="2" type="ORF">GJ699_22115</name>
</gene>
<accession>A0A6I2L3J2</accession>
<dbReference type="RefSeq" id="WP_154380339.1">
    <property type="nucleotide sequence ID" value="NZ_WKJK01000012.1"/>
</dbReference>
<dbReference type="EMBL" id="WKJK01000012">
    <property type="protein sequence ID" value="MRW92698.1"/>
    <property type="molecule type" value="Genomic_DNA"/>
</dbReference>
<dbReference type="InterPro" id="IPR036249">
    <property type="entry name" value="Thioredoxin-like_sf"/>
</dbReference>
<dbReference type="Proteomes" id="UP000433309">
    <property type="component" value="Unassembled WGS sequence"/>
</dbReference>
<protein>
    <submittedName>
        <fullName evidence="2">Thioredoxin</fullName>
    </submittedName>
</protein>
<proteinExistence type="predicted"/>
<feature type="domain" description="Thioredoxin" evidence="1">
    <location>
        <begin position="19"/>
        <end position="99"/>
    </location>
</feature>
<dbReference type="AlphaFoldDB" id="A0A6I2L3J2"/>
<dbReference type="InterPro" id="IPR013766">
    <property type="entry name" value="Thioredoxin_domain"/>
</dbReference>
<dbReference type="SUPFAM" id="SSF52833">
    <property type="entry name" value="Thioredoxin-like"/>
    <property type="match status" value="1"/>
</dbReference>
<evidence type="ECO:0000259" key="1">
    <source>
        <dbReference type="Pfam" id="PF00085"/>
    </source>
</evidence>
<reference evidence="2 3" key="1">
    <citation type="submission" date="2019-11" db="EMBL/GenBank/DDBJ databases">
        <title>Novel species isolated from a subtropical stream in China.</title>
        <authorList>
            <person name="Lu H."/>
        </authorList>
    </citation>
    <scope>NUCLEOTIDE SEQUENCE [LARGE SCALE GENOMIC DNA]</scope>
    <source>
        <strain evidence="2 3">FT80W</strain>
    </source>
</reference>
<evidence type="ECO:0000313" key="2">
    <source>
        <dbReference type="EMBL" id="MRW92698.1"/>
    </source>
</evidence>
<evidence type="ECO:0000313" key="3">
    <source>
        <dbReference type="Proteomes" id="UP000433309"/>
    </source>
</evidence>
<dbReference type="Gene3D" id="3.40.30.10">
    <property type="entry name" value="Glutaredoxin"/>
    <property type="match status" value="1"/>
</dbReference>